<evidence type="ECO:0000313" key="8">
    <source>
        <dbReference type="Proteomes" id="UP000242662"/>
    </source>
</evidence>
<sequence length="1214" mass="137676">MRIERVSAVDEFISDEIIYTEKEQANWRAIEQKQIEKQFCFAFSGHFSAGKSTIINDFIGAPLLPTSPIPTSANRITLKNGPLGVFVQRTDGQTIHFKDDIPWDDVRGFGMDGATISSICITAPLPFLGAFGQLVDTPGVDSTDPTHKTMTMDALYTTDVVVYVMEYNHVQSETNLHFLKQLSTEGKPLFLVVNQIDKHDESELAFTTFKQDVAETLRNWGISYQDIYYVSMRKMNHAGNENERFKREMKAMMRASAVLCEQSQQCLQQSFYFAVKRRIIEELDEAVAAIEAEVETLGYTLTDVQTYTKEAEKLVAYEHASQQREAQFIAEWDSLFRQVSLFNAHLTELTRDWLLATQPNFRVGLLFSKKKTAEERTHRLKTLLKALQDQVNSQLVFHLQRSFQAVPLAELTNNEAFQTAIQALTYTVASTLFTDNQPTGTTGREYVYAFTKSRTDDIVRELRRRARAALDVMQAGLKDADKRRYEEAVASYEEKAVLRPYVDRYETQQQKCHARARKLEKIAAQYEGANTFAHALDQARNELVTADEEAAEARARAQLQTLNFTDKSVIAHTNEVLSEENTRPTAQTVSLAALNECFQQERTGAWGRTWRMRLQHRLQQIEQETYTISLFGAFSAGKSSFANALLGDDVLPTSPHPTTATVTTVSRPTTTYAHGTVIVTYKKKDDIGAEVASLARWLAMDLTLDSLASCRLQASKGKTNAEKQALAYLQTLQASLRENNNVLETSREVSLSTLQTFVADEATACLIATVDIYYACKLTEAGMTLVDTPGVHSIHGRHTQVAYQQIERSDAIFYVTYYNHAFSKADAQFLEQLAKMNTHFATNKLYFILNAVDLAMNEDERRGVERYVYHSLEQAGVADIRLYPVSSKQGLAAKKQTGQGCELFASFERYVHEGLLQSLKAFNIELLHVETMQYVDFLEEKIAYVNADKETQQKEAARFEAEMATFLQAFTHERGDLLLDRIIREASELYLYLRERIVYVLRDRFTAHVNVATVQGTTRTAQRKSLQMSLYQWHEETLFFLEQELAATQARLQLALSHARDKWLQQWEERMQKCVPTFSFHAQKIVRFTLKVDAASLSVAFEAAPYVAHFRSAQAFFEQGGLSQMKETAVQALTKVYRAHIETYEAATKQALTELVAGIYETEKNRLSEAIASEQAQLVEWTDPQVAEAMTQEREQLMKIVPGRNADATMGPNL</sequence>
<keyword evidence="3" id="KW-0378">Hydrolase</keyword>
<evidence type="ECO:0000256" key="3">
    <source>
        <dbReference type="ARBA" id="ARBA00022801"/>
    </source>
</evidence>
<dbReference type="Proteomes" id="UP000242662">
    <property type="component" value="Unassembled WGS sequence"/>
</dbReference>
<keyword evidence="8" id="KW-1185">Reference proteome</keyword>
<dbReference type="AlphaFoldDB" id="A0A1G6HAL4"/>
<evidence type="ECO:0000256" key="1">
    <source>
        <dbReference type="ARBA" id="ARBA00004370"/>
    </source>
</evidence>
<dbReference type="STRING" id="1464122.SAMN05421737_103120"/>
<dbReference type="GO" id="GO:0016020">
    <property type="term" value="C:membrane"/>
    <property type="evidence" value="ECO:0007669"/>
    <property type="project" value="UniProtKB-SubCell"/>
</dbReference>
<accession>A0A1G6HAL4</accession>
<feature type="domain" description="Dynamin N-terminal" evidence="6">
    <location>
        <begin position="628"/>
        <end position="849"/>
    </location>
</feature>
<proteinExistence type="predicted"/>
<dbReference type="InterPro" id="IPR027094">
    <property type="entry name" value="Mitofusin_fam"/>
</dbReference>
<evidence type="ECO:0000313" key="7">
    <source>
        <dbReference type="EMBL" id="SDB91261.1"/>
    </source>
</evidence>
<keyword evidence="5" id="KW-0472">Membrane</keyword>
<dbReference type="PANTHER" id="PTHR10465:SF0">
    <property type="entry name" value="SARCALUMENIN"/>
    <property type="match status" value="1"/>
</dbReference>
<dbReference type="GO" id="GO:0008053">
    <property type="term" value="P:mitochondrial fusion"/>
    <property type="evidence" value="ECO:0007669"/>
    <property type="project" value="TreeGrafter"/>
</dbReference>
<keyword evidence="2" id="KW-0547">Nucleotide-binding</keyword>
<dbReference type="InterPro" id="IPR045063">
    <property type="entry name" value="Dynamin_N"/>
</dbReference>
<dbReference type="OrthoDB" id="5477114at2"/>
<evidence type="ECO:0000256" key="4">
    <source>
        <dbReference type="ARBA" id="ARBA00023134"/>
    </source>
</evidence>
<dbReference type="GO" id="GO:0003924">
    <property type="term" value="F:GTPase activity"/>
    <property type="evidence" value="ECO:0007669"/>
    <property type="project" value="InterPro"/>
</dbReference>
<organism evidence="7 8">
    <name type="scientific">Shouchella lonarensis</name>
    <dbReference type="NCBI Taxonomy" id="1464122"/>
    <lineage>
        <taxon>Bacteria</taxon>
        <taxon>Bacillati</taxon>
        <taxon>Bacillota</taxon>
        <taxon>Bacilli</taxon>
        <taxon>Bacillales</taxon>
        <taxon>Bacillaceae</taxon>
        <taxon>Shouchella</taxon>
    </lineage>
</organism>
<comment type="subcellular location">
    <subcellularLocation>
        <location evidence="1">Membrane</location>
    </subcellularLocation>
</comment>
<dbReference type="Pfam" id="PF00350">
    <property type="entry name" value="Dynamin_N"/>
    <property type="match status" value="2"/>
</dbReference>
<dbReference type="CDD" id="cd09912">
    <property type="entry name" value="DLP_2"/>
    <property type="match status" value="2"/>
</dbReference>
<feature type="domain" description="Dynamin N-terminal" evidence="6">
    <location>
        <begin position="42"/>
        <end position="195"/>
    </location>
</feature>
<dbReference type="InterPro" id="IPR027417">
    <property type="entry name" value="P-loop_NTPase"/>
</dbReference>
<gene>
    <name evidence="7" type="ORF">SAMN05421737_103120</name>
</gene>
<keyword evidence="4" id="KW-0342">GTP-binding</keyword>
<protein>
    <submittedName>
        <fullName evidence="7">Dynamin family protein</fullName>
    </submittedName>
</protein>
<evidence type="ECO:0000259" key="6">
    <source>
        <dbReference type="Pfam" id="PF00350"/>
    </source>
</evidence>
<name>A0A1G6HAL4_9BACI</name>
<dbReference type="SUPFAM" id="SSF52540">
    <property type="entry name" value="P-loop containing nucleoside triphosphate hydrolases"/>
    <property type="match status" value="2"/>
</dbReference>
<dbReference type="Gene3D" id="3.40.50.300">
    <property type="entry name" value="P-loop containing nucleotide triphosphate hydrolases"/>
    <property type="match status" value="2"/>
</dbReference>
<dbReference type="PANTHER" id="PTHR10465">
    <property type="entry name" value="TRANSMEMBRANE GTPASE FZO1"/>
    <property type="match status" value="1"/>
</dbReference>
<reference evidence="8" key="1">
    <citation type="submission" date="2016-09" db="EMBL/GenBank/DDBJ databases">
        <authorList>
            <person name="Varghese N."/>
            <person name="Submissions S."/>
        </authorList>
    </citation>
    <scope>NUCLEOTIDE SEQUENCE [LARGE SCALE GENOMIC DNA]</scope>
    <source>
        <strain evidence="8">25nlg</strain>
    </source>
</reference>
<evidence type="ECO:0000256" key="2">
    <source>
        <dbReference type="ARBA" id="ARBA00022741"/>
    </source>
</evidence>
<dbReference type="GO" id="GO:0005525">
    <property type="term" value="F:GTP binding"/>
    <property type="evidence" value="ECO:0007669"/>
    <property type="project" value="UniProtKB-KW"/>
</dbReference>
<dbReference type="EMBL" id="FMYM01000003">
    <property type="protein sequence ID" value="SDB91261.1"/>
    <property type="molecule type" value="Genomic_DNA"/>
</dbReference>
<evidence type="ECO:0000256" key="5">
    <source>
        <dbReference type="ARBA" id="ARBA00023136"/>
    </source>
</evidence>